<evidence type="ECO:0000259" key="8">
    <source>
        <dbReference type="Pfam" id="PF07833"/>
    </source>
</evidence>
<dbReference type="RefSeq" id="WP_186908047.1">
    <property type="nucleotide sequence ID" value="NZ_JACOPP010000013.1"/>
</dbReference>
<evidence type="ECO:0000256" key="2">
    <source>
        <dbReference type="ARBA" id="ARBA00007225"/>
    </source>
</evidence>
<feature type="domain" description="Copper amine oxidase-like N-terminal" evidence="8">
    <location>
        <begin position="497"/>
        <end position="564"/>
    </location>
</feature>
<evidence type="ECO:0000313" key="9">
    <source>
        <dbReference type="EMBL" id="MBC5734162.1"/>
    </source>
</evidence>
<dbReference type="NCBIfam" id="NF033678">
    <property type="entry name" value="C69_fam_dipept"/>
    <property type="match status" value="1"/>
</dbReference>
<comment type="similarity">
    <text evidence="2 6">Belongs to the peptidase C69 family.</text>
</comment>
<dbReference type="Gene3D" id="3.60.60.10">
    <property type="entry name" value="Penicillin V Acylase, Chain A"/>
    <property type="match status" value="1"/>
</dbReference>
<comment type="caution">
    <text evidence="9">The sequence shown here is derived from an EMBL/GenBank/DDBJ whole genome shotgun (WGS) entry which is preliminary data.</text>
</comment>
<dbReference type="InterPro" id="IPR012854">
    <property type="entry name" value="Cu_amine_oxidase-like_N"/>
</dbReference>
<feature type="chain" id="PRO_5035171808" description="Dipeptidase" evidence="7">
    <location>
        <begin position="25"/>
        <end position="568"/>
    </location>
</feature>
<protein>
    <recommendedName>
        <fullName evidence="6">Dipeptidase</fullName>
        <ecNumber evidence="6">3.4.-.-</ecNumber>
    </recommendedName>
</protein>
<keyword evidence="4 6" id="KW-0378">Hydrolase</keyword>
<dbReference type="GO" id="GO:0070004">
    <property type="term" value="F:cysteine-type exopeptidase activity"/>
    <property type="evidence" value="ECO:0007669"/>
    <property type="project" value="InterPro"/>
</dbReference>
<keyword evidence="3 6" id="KW-0645">Protease</keyword>
<proteinExistence type="inferred from homology"/>
<name>A0A8J6M5U6_9FIRM</name>
<evidence type="ECO:0000256" key="6">
    <source>
        <dbReference type="RuleBase" id="RU364089"/>
    </source>
</evidence>
<sequence>MKKSIRLLSIVLAGVMLLSTSALACTGVYVGKDVSDQGTYIIARSEDQGQSDYNKMFLVQPHVDNVPGRYIEDTATGFRIPLPATTYQYTYVPDYTRGDDGMYPGSCTNEYGVSVTGTVSTSTCDAWRSADPFIEPGLREAILAAAVAAVSKTAREAVDVLLGYVDEYGSEEGNTVMINDQNEAWYIEIYSGHHYCAMKMPDDKVAVYGNQNMIGLVDPNATAEDGYIYSDGLFDLIDELGLAVKEGELYHLAKSVTNNTRRDSSNMRNWGGMKLLAPSQAGEYDTDTFYPLFYSPDEKVSVLDVMDIYRNRYEGTELDVTLEGQTGNRVIGTPNSSQIHILQTFPEWPAACAAIDWIALGNTEHSVFIPFFSGITDTAAAYKVDGDTYDPAGAYWKFKRLCTLAELDRSLYSQSTRAFWKQQEQLMYDEMIQAAPTMIAKYAESTEAGAAYVTQLGIQMAEREMKYADNLYAKLFTAVMHNTGRSAERVAAFLADVPLRQVAESKGYTVTWNGADNSITMTKGSVSYTVTLESYDCKVAGGETIELTHYVYSRDGVTYIPMDFADTL</sequence>
<evidence type="ECO:0000256" key="5">
    <source>
        <dbReference type="ARBA" id="ARBA00022997"/>
    </source>
</evidence>
<organism evidence="9 10">
    <name type="scientific">Lawsonibacter hominis</name>
    <dbReference type="NCBI Taxonomy" id="2763053"/>
    <lineage>
        <taxon>Bacteria</taxon>
        <taxon>Bacillati</taxon>
        <taxon>Bacillota</taxon>
        <taxon>Clostridia</taxon>
        <taxon>Eubacteriales</taxon>
        <taxon>Oscillospiraceae</taxon>
        <taxon>Lawsonibacter</taxon>
    </lineage>
</organism>
<accession>A0A8J6M5U6</accession>
<evidence type="ECO:0000256" key="1">
    <source>
        <dbReference type="ARBA" id="ARBA00001670"/>
    </source>
</evidence>
<dbReference type="InterPro" id="IPR036582">
    <property type="entry name" value="Mao_N_sf"/>
</dbReference>
<dbReference type="PANTHER" id="PTHR12994:SF17">
    <property type="entry name" value="LD30995P"/>
    <property type="match status" value="1"/>
</dbReference>
<dbReference type="EC" id="3.4.-.-" evidence="6"/>
<dbReference type="PROSITE" id="PS51257">
    <property type="entry name" value="PROKAR_LIPOPROTEIN"/>
    <property type="match status" value="1"/>
</dbReference>
<dbReference type="AlphaFoldDB" id="A0A8J6M5U6"/>
<evidence type="ECO:0000256" key="7">
    <source>
        <dbReference type="SAM" id="SignalP"/>
    </source>
</evidence>
<keyword evidence="10" id="KW-1185">Reference proteome</keyword>
<feature type="signal peptide" evidence="7">
    <location>
        <begin position="1"/>
        <end position="24"/>
    </location>
</feature>
<keyword evidence="5 6" id="KW-0224">Dipeptidase</keyword>
<dbReference type="InterPro" id="IPR047804">
    <property type="entry name" value="C69_dipept_A-like"/>
</dbReference>
<dbReference type="Proteomes" id="UP000661435">
    <property type="component" value="Unassembled WGS sequence"/>
</dbReference>
<gene>
    <name evidence="9" type="ORF">H8S57_10555</name>
</gene>
<dbReference type="Gene3D" id="3.30.457.10">
    <property type="entry name" value="Copper amine oxidase-like, N-terminal domain"/>
    <property type="match status" value="1"/>
</dbReference>
<evidence type="ECO:0000256" key="4">
    <source>
        <dbReference type="ARBA" id="ARBA00022801"/>
    </source>
</evidence>
<dbReference type="PANTHER" id="PTHR12994">
    <property type="entry name" value="SECERNIN"/>
    <property type="match status" value="1"/>
</dbReference>
<dbReference type="EMBL" id="JACOPP010000013">
    <property type="protein sequence ID" value="MBC5734162.1"/>
    <property type="molecule type" value="Genomic_DNA"/>
</dbReference>
<dbReference type="InterPro" id="IPR005322">
    <property type="entry name" value="Peptidase_C69"/>
</dbReference>
<dbReference type="GO" id="GO:0016805">
    <property type="term" value="F:dipeptidase activity"/>
    <property type="evidence" value="ECO:0007669"/>
    <property type="project" value="UniProtKB-KW"/>
</dbReference>
<evidence type="ECO:0000256" key="3">
    <source>
        <dbReference type="ARBA" id="ARBA00022670"/>
    </source>
</evidence>
<dbReference type="SUPFAM" id="SSF55383">
    <property type="entry name" value="Copper amine oxidase, domain N"/>
    <property type="match status" value="1"/>
</dbReference>
<dbReference type="Pfam" id="PF03577">
    <property type="entry name" value="Peptidase_C69"/>
    <property type="match status" value="1"/>
</dbReference>
<evidence type="ECO:0000313" key="10">
    <source>
        <dbReference type="Proteomes" id="UP000661435"/>
    </source>
</evidence>
<comment type="catalytic activity">
    <reaction evidence="1">
        <text>an L-aminoacyl-L-amino acid + H2O = 2 an L-alpha-amino acid</text>
        <dbReference type="Rhea" id="RHEA:48940"/>
        <dbReference type="ChEBI" id="CHEBI:15377"/>
        <dbReference type="ChEBI" id="CHEBI:59869"/>
        <dbReference type="ChEBI" id="CHEBI:77460"/>
        <dbReference type="EC" id="3.4.13.19"/>
    </reaction>
</comment>
<reference evidence="9" key="1">
    <citation type="submission" date="2020-08" db="EMBL/GenBank/DDBJ databases">
        <title>Genome public.</title>
        <authorList>
            <person name="Liu C."/>
            <person name="Sun Q."/>
        </authorList>
    </citation>
    <scope>NUCLEOTIDE SEQUENCE</scope>
    <source>
        <strain evidence="9">NSJ-51</strain>
    </source>
</reference>
<dbReference type="GO" id="GO:0006508">
    <property type="term" value="P:proteolysis"/>
    <property type="evidence" value="ECO:0007669"/>
    <property type="project" value="UniProtKB-KW"/>
</dbReference>
<keyword evidence="7" id="KW-0732">Signal</keyword>
<dbReference type="Pfam" id="PF07833">
    <property type="entry name" value="Cu_amine_oxidN1"/>
    <property type="match status" value="1"/>
</dbReference>